<dbReference type="SUPFAM" id="SSF52540">
    <property type="entry name" value="P-loop containing nucleoside triphosphate hydrolases"/>
    <property type="match status" value="1"/>
</dbReference>
<dbReference type="InterPro" id="IPR042197">
    <property type="entry name" value="Apaf_helical"/>
</dbReference>
<dbReference type="Gene3D" id="1.10.10.10">
    <property type="entry name" value="Winged helix-like DNA-binding domain superfamily/Winged helix DNA-binding domain"/>
    <property type="match status" value="1"/>
</dbReference>
<protein>
    <submittedName>
        <fullName evidence="10">Disease resistance protein RGA3</fullName>
    </submittedName>
</protein>
<dbReference type="InterPro" id="IPR058922">
    <property type="entry name" value="WHD_DRP"/>
</dbReference>
<evidence type="ECO:0000313" key="9">
    <source>
        <dbReference type="Proteomes" id="UP000694853"/>
    </source>
</evidence>
<proteinExistence type="predicted"/>
<evidence type="ECO:0000259" key="7">
    <source>
        <dbReference type="Pfam" id="PF23559"/>
    </source>
</evidence>
<evidence type="ECO:0000313" key="10">
    <source>
        <dbReference type="RefSeq" id="XP_027358779.1"/>
    </source>
</evidence>
<dbReference type="GO" id="GO:0005524">
    <property type="term" value="F:ATP binding"/>
    <property type="evidence" value="ECO:0007669"/>
    <property type="project" value="UniProtKB-KW"/>
</dbReference>
<dbReference type="InterPro" id="IPR002182">
    <property type="entry name" value="NB-ARC"/>
</dbReference>
<organism evidence="9 10">
    <name type="scientific">Abrus precatorius</name>
    <name type="common">Indian licorice</name>
    <name type="synonym">Glycine abrus</name>
    <dbReference type="NCBI Taxonomy" id="3816"/>
    <lineage>
        <taxon>Eukaryota</taxon>
        <taxon>Viridiplantae</taxon>
        <taxon>Streptophyta</taxon>
        <taxon>Embryophyta</taxon>
        <taxon>Tracheophyta</taxon>
        <taxon>Spermatophyta</taxon>
        <taxon>Magnoliopsida</taxon>
        <taxon>eudicotyledons</taxon>
        <taxon>Gunneridae</taxon>
        <taxon>Pentapetalae</taxon>
        <taxon>rosids</taxon>
        <taxon>fabids</taxon>
        <taxon>Fabales</taxon>
        <taxon>Fabaceae</taxon>
        <taxon>Papilionoideae</taxon>
        <taxon>50 kb inversion clade</taxon>
        <taxon>NPAAA clade</taxon>
        <taxon>indigoferoid/millettioid clade</taxon>
        <taxon>Abreae</taxon>
        <taxon>Abrus</taxon>
    </lineage>
</organism>
<dbReference type="InterPro" id="IPR027417">
    <property type="entry name" value="P-loop_NTPase"/>
</dbReference>
<reference evidence="9" key="1">
    <citation type="journal article" date="2019" name="Toxins">
        <title>Detection of Abrin-Like and Prepropulchellin-Like Toxin Genes and Transcripts Using Whole Genome Sequencing and Full-Length Transcript Sequencing of Abrus precatorius.</title>
        <authorList>
            <person name="Hovde B.T."/>
            <person name="Daligault H.E."/>
            <person name="Hanschen E.R."/>
            <person name="Kunde Y.A."/>
            <person name="Johnson M.B."/>
            <person name="Starkenburg S.R."/>
            <person name="Johnson S.L."/>
        </authorList>
    </citation>
    <scope>NUCLEOTIDE SEQUENCE [LARGE SCALE GENOMIC DNA]</scope>
</reference>
<name>A0A8B8LV58_ABRPR</name>
<dbReference type="GO" id="GO:0043531">
    <property type="term" value="F:ADP binding"/>
    <property type="evidence" value="ECO:0007669"/>
    <property type="project" value="InterPro"/>
</dbReference>
<dbReference type="OrthoDB" id="5279713at2759"/>
<dbReference type="GeneID" id="113867585"/>
<evidence type="ECO:0000256" key="2">
    <source>
        <dbReference type="ARBA" id="ARBA00022741"/>
    </source>
</evidence>
<evidence type="ECO:0000259" key="5">
    <source>
        <dbReference type="Pfam" id="PF00931"/>
    </source>
</evidence>
<dbReference type="PANTHER" id="PTHR36766:SF40">
    <property type="entry name" value="DISEASE RESISTANCE PROTEIN RGA3"/>
    <property type="match status" value="1"/>
</dbReference>
<feature type="domain" description="NB-ARC" evidence="5">
    <location>
        <begin position="164"/>
        <end position="350"/>
    </location>
</feature>
<feature type="domain" description="Disease resistance N-terminal" evidence="6">
    <location>
        <begin position="7"/>
        <end position="91"/>
    </location>
</feature>
<dbReference type="InterPro" id="IPR055414">
    <property type="entry name" value="LRR_R13L4/SHOC2-like"/>
</dbReference>
<dbReference type="SUPFAM" id="SSF52058">
    <property type="entry name" value="L domain-like"/>
    <property type="match status" value="1"/>
</dbReference>
<evidence type="ECO:0000256" key="1">
    <source>
        <dbReference type="ARBA" id="ARBA00022737"/>
    </source>
</evidence>
<keyword evidence="1" id="KW-0677">Repeat</keyword>
<dbReference type="Pfam" id="PF23559">
    <property type="entry name" value="WHD_DRP"/>
    <property type="match status" value="1"/>
</dbReference>
<dbReference type="InterPro" id="IPR036388">
    <property type="entry name" value="WH-like_DNA-bd_sf"/>
</dbReference>
<dbReference type="RefSeq" id="XP_027358779.1">
    <property type="nucleotide sequence ID" value="XM_027502978.1"/>
</dbReference>
<dbReference type="GO" id="GO:0006952">
    <property type="term" value="P:defense response"/>
    <property type="evidence" value="ECO:0007669"/>
    <property type="project" value="UniProtKB-KW"/>
</dbReference>
<keyword evidence="3" id="KW-0611">Plant defense</keyword>
<sequence>MDFIAEKVIGGLSSLAVKELGIICNLRDDKQKIESIVSSITAVLKDAEAKANQHQVRTWVEDLKDILFDADDLLDDFSTEALRRKLMRGSKMIRKLKTFFSKQNQIAYAFKMGHRMKEIRKRLDDVANTRQQLQLHNYAVENPDAYRQRQTFSFVREDEIIGREEEKNRLKGYLFDANVTDNVSVISVVGIGGLGKTALAQLVYNDEEVQRKFDLTMWVWVSHEFDICKIAQNIVRQACQKENKNNGGRAQNILGQAENIVGIEEAQQKLRDKIRGKKYLLVLDDVWSEDRELWIQLKRLLMEGGHGSKIIVTTRNKRVANIMSAYQHVVLEGLDFERSWKLFCQMAFDEGTEPRDSELVDIGKVIVKKCGGVPLAIRSVGSLLFSRKCEYNYWRHIRDVEFPKIEQKEDKTLAVLKLSYDYLPSCLKHCVAYCSLFPKGYRFEESQLIWLWMAEGFIQLSDDTRCEEDVGHEYFMDLMSKSFFQDVERDVFGEIWCKMHDLMHDLAHLVAGNEYAVLREGKEADIKQRTRRLSCHFPSIFASNVSSSLTKGVKIRTLLCTEYYTEIYSGSSAFGYVLNLKCLRTLKLFNLDIEEIPESIKELKHLRYLQLSNFPWLQKLPSEITGLPNLQTLWLIRCPKVKELPSDVNKLINLRHFSILGYPIRLECMPQGVGELSSLHTLMPFAMGPTDSVSRLRALSGLINLRKLYITRLNFLRQCARDVDNAKVLVAKAHLQELRLWWSEFYQGNEDEEAVHNDEIILQGLQPHRSIKILAITGFSGTSLPDWIWGLSSLVRLELWSCVFLTSPSEGILNLKSLQNLVVIGCPILSDRWRREELRLAHIPNVCIGSYIQRGSTVSSLQLPQWLWH</sequence>
<dbReference type="FunFam" id="1.10.10.10:FF:000322">
    <property type="entry name" value="Probable disease resistance protein At1g63360"/>
    <property type="match status" value="1"/>
</dbReference>
<dbReference type="Gene3D" id="3.40.50.300">
    <property type="entry name" value="P-loop containing nucleotide triphosphate hydrolases"/>
    <property type="match status" value="1"/>
</dbReference>
<feature type="domain" description="Disease resistance R13L4/SHOC-2-like LRR" evidence="8">
    <location>
        <begin position="581"/>
        <end position="823"/>
    </location>
</feature>
<dbReference type="FunFam" id="3.40.50.300:FF:001091">
    <property type="entry name" value="Probable disease resistance protein At1g61300"/>
    <property type="match status" value="1"/>
</dbReference>
<dbReference type="Gene3D" id="1.20.5.4130">
    <property type="match status" value="1"/>
</dbReference>
<gene>
    <name evidence="10" type="primary">LOC113867585</name>
</gene>
<dbReference type="PRINTS" id="PR00364">
    <property type="entry name" value="DISEASERSIST"/>
</dbReference>
<dbReference type="Gene3D" id="3.80.10.10">
    <property type="entry name" value="Ribonuclease Inhibitor"/>
    <property type="match status" value="1"/>
</dbReference>
<dbReference type="PANTHER" id="PTHR36766">
    <property type="entry name" value="PLANT BROAD-SPECTRUM MILDEW RESISTANCE PROTEIN RPW8"/>
    <property type="match status" value="1"/>
</dbReference>
<dbReference type="InterPro" id="IPR041118">
    <property type="entry name" value="Rx_N"/>
</dbReference>
<keyword evidence="4" id="KW-0067">ATP-binding</keyword>
<dbReference type="Pfam" id="PF00931">
    <property type="entry name" value="NB-ARC"/>
    <property type="match status" value="1"/>
</dbReference>
<dbReference type="Gene3D" id="1.10.8.430">
    <property type="entry name" value="Helical domain of apoptotic protease-activating factors"/>
    <property type="match status" value="1"/>
</dbReference>
<dbReference type="Proteomes" id="UP000694853">
    <property type="component" value="Unplaced"/>
</dbReference>
<dbReference type="AlphaFoldDB" id="A0A8B8LV58"/>
<keyword evidence="2" id="KW-0547">Nucleotide-binding</keyword>
<dbReference type="Pfam" id="PF18052">
    <property type="entry name" value="Rx_N"/>
    <property type="match status" value="1"/>
</dbReference>
<dbReference type="Pfam" id="PF23598">
    <property type="entry name" value="LRR_14"/>
    <property type="match status" value="1"/>
</dbReference>
<keyword evidence="9" id="KW-1185">Reference proteome</keyword>
<reference evidence="10" key="2">
    <citation type="submission" date="2025-08" db="UniProtKB">
        <authorList>
            <consortium name="RefSeq"/>
        </authorList>
    </citation>
    <scope>IDENTIFICATION</scope>
    <source>
        <tissue evidence="10">Young leaves</tissue>
    </source>
</reference>
<accession>A0A8B8LV58</accession>
<dbReference type="KEGG" id="aprc:113867585"/>
<evidence type="ECO:0000259" key="6">
    <source>
        <dbReference type="Pfam" id="PF18052"/>
    </source>
</evidence>
<evidence type="ECO:0000256" key="3">
    <source>
        <dbReference type="ARBA" id="ARBA00022821"/>
    </source>
</evidence>
<evidence type="ECO:0000256" key="4">
    <source>
        <dbReference type="ARBA" id="ARBA00022840"/>
    </source>
</evidence>
<dbReference type="InterPro" id="IPR032675">
    <property type="entry name" value="LRR_dom_sf"/>
</dbReference>
<feature type="domain" description="Disease resistance protein winged helix" evidence="7">
    <location>
        <begin position="436"/>
        <end position="507"/>
    </location>
</feature>
<evidence type="ECO:0000259" key="8">
    <source>
        <dbReference type="Pfam" id="PF23598"/>
    </source>
</evidence>
<dbReference type="GO" id="GO:0051707">
    <property type="term" value="P:response to other organism"/>
    <property type="evidence" value="ECO:0007669"/>
    <property type="project" value="UniProtKB-ARBA"/>
</dbReference>